<dbReference type="GO" id="GO:0071590">
    <property type="term" value="P:nicotinamide riboside biosynthetic process"/>
    <property type="evidence" value="ECO:0007669"/>
    <property type="project" value="TreeGrafter"/>
</dbReference>
<dbReference type="AlphaFoldDB" id="A0A0D3KCL7"/>
<proteinExistence type="inferred from homology"/>
<dbReference type="HOGENOM" id="CLU_031816_0_0_1"/>
<dbReference type="GO" id="GO:0009117">
    <property type="term" value="P:nucleotide metabolic process"/>
    <property type="evidence" value="ECO:0007669"/>
    <property type="project" value="UniProtKB-KW"/>
</dbReference>
<evidence type="ECO:0000256" key="12">
    <source>
        <dbReference type="ARBA" id="ARBA00047413"/>
    </source>
</evidence>
<sequence>MSPSARELAFSAAGALAGIAAMLALQRALLTGSRAVTLAMQQSEEDQGEITRGRAKHDMTPSQLARRQAADPLISLMLDLLDRLSLTEACAVAEDLIAEHLEAAQREDAPPTELSTLAPRQPLRVLVSNEFGRLWQPLHLREALIDYDNEAHVTCRQYVPATFRELRNICNLAQALCSRVFVVGGQCNYLARCRAEGGVATLYMVPPSEWRLPEMERWRPQQLQRLLDVAQRALLDGAARMHMADKVKLVRKERAVGVLYEAEKHRTELHRTTTLMLDELAVHARQAVREEQRTNAALRSMPFCAFNGGRDVFVDVGSKDLGIFVDVGSKDLGIASLQRIVGATPQSTLHMGDQFTQTGNDLLARRACGTLWVDSPEETAVLLRYMLRMRAKG</sequence>
<keyword evidence="8" id="KW-0378">Hydrolase</keyword>
<reference evidence="15" key="1">
    <citation type="journal article" date="2013" name="Nature">
        <title>Pan genome of the phytoplankton Emiliania underpins its global distribution.</title>
        <authorList>
            <person name="Read B.A."/>
            <person name="Kegel J."/>
            <person name="Klute M.J."/>
            <person name="Kuo A."/>
            <person name="Lefebvre S.C."/>
            <person name="Maumus F."/>
            <person name="Mayer C."/>
            <person name="Miller J."/>
            <person name="Monier A."/>
            <person name="Salamov A."/>
            <person name="Young J."/>
            <person name="Aguilar M."/>
            <person name="Claverie J.M."/>
            <person name="Frickenhaus S."/>
            <person name="Gonzalez K."/>
            <person name="Herman E.K."/>
            <person name="Lin Y.C."/>
            <person name="Napier J."/>
            <person name="Ogata H."/>
            <person name="Sarno A.F."/>
            <person name="Shmutz J."/>
            <person name="Schroeder D."/>
            <person name="de Vargas C."/>
            <person name="Verret F."/>
            <person name="von Dassow P."/>
            <person name="Valentin K."/>
            <person name="Van de Peer Y."/>
            <person name="Wheeler G."/>
            <person name="Dacks J.B."/>
            <person name="Delwiche C.F."/>
            <person name="Dyhrman S.T."/>
            <person name="Glockner G."/>
            <person name="John U."/>
            <person name="Richards T."/>
            <person name="Worden A.Z."/>
            <person name="Zhang X."/>
            <person name="Grigoriev I.V."/>
            <person name="Allen A.E."/>
            <person name="Bidle K."/>
            <person name="Borodovsky M."/>
            <person name="Bowler C."/>
            <person name="Brownlee C."/>
            <person name="Cock J.M."/>
            <person name="Elias M."/>
            <person name="Gladyshev V.N."/>
            <person name="Groth M."/>
            <person name="Guda C."/>
            <person name="Hadaegh A."/>
            <person name="Iglesias-Rodriguez M.D."/>
            <person name="Jenkins J."/>
            <person name="Jones B.M."/>
            <person name="Lawson T."/>
            <person name="Leese F."/>
            <person name="Lindquist E."/>
            <person name="Lobanov A."/>
            <person name="Lomsadze A."/>
            <person name="Malik S.B."/>
            <person name="Marsh M.E."/>
            <person name="Mackinder L."/>
            <person name="Mock T."/>
            <person name="Mueller-Roeber B."/>
            <person name="Pagarete A."/>
            <person name="Parker M."/>
            <person name="Probert I."/>
            <person name="Quesneville H."/>
            <person name="Raines C."/>
            <person name="Rensing S.A."/>
            <person name="Riano-Pachon D.M."/>
            <person name="Richier S."/>
            <person name="Rokitta S."/>
            <person name="Shiraiwa Y."/>
            <person name="Soanes D.M."/>
            <person name="van der Giezen M."/>
            <person name="Wahlund T.M."/>
            <person name="Williams B."/>
            <person name="Wilson W."/>
            <person name="Wolfe G."/>
            <person name="Wurch L.L."/>
        </authorList>
    </citation>
    <scope>NUCLEOTIDE SEQUENCE</scope>
</reference>
<dbReference type="GO" id="GO:0006190">
    <property type="term" value="P:inosine salvage"/>
    <property type="evidence" value="ECO:0007669"/>
    <property type="project" value="InterPro"/>
</dbReference>
<comment type="subunit">
    <text evidence="3">Homotetramer.</text>
</comment>
<comment type="similarity">
    <text evidence="2">Belongs to the ISN1 family.</text>
</comment>
<evidence type="ECO:0000256" key="1">
    <source>
        <dbReference type="ARBA" id="ARBA00001946"/>
    </source>
</evidence>
<dbReference type="GO" id="GO:0071592">
    <property type="term" value="P:nicotinic acid riboside biosynthetic process"/>
    <property type="evidence" value="ECO:0007669"/>
    <property type="project" value="TreeGrafter"/>
</dbReference>
<evidence type="ECO:0000256" key="8">
    <source>
        <dbReference type="ARBA" id="ARBA00022801"/>
    </source>
</evidence>
<dbReference type="EC" id="3.1.3.99" evidence="4"/>
<evidence type="ECO:0000256" key="3">
    <source>
        <dbReference type="ARBA" id="ARBA00011881"/>
    </source>
</evidence>
<evidence type="ECO:0000256" key="13">
    <source>
        <dbReference type="SAM" id="MobiDB-lite"/>
    </source>
</evidence>
<dbReference type="EnsemblProtists" id="EOD33502">
    <property type="protein sequence ID" value="EOD33502"/>
    <property type="gene ID" value="EMIHUDRAFT_455795"/>
</dbReference>
<comment type="catalytic activity">
    <reaction evidence="12">
        <text>IMP + H2O = inosine + phosphate</text>
        <dbReference type="Rhea" id="RHEA:27718"/>
        <dbReference type="ChEBI" id="CHEBI:15377"/>
        <dbReference type="ChEBI" id="CHEBI:17596"/>
        <dbReference type="ChEBI" id="CHEBI:43474"/>
        <dbReference type="ChEBI" id="CHEBI:58053"/>
        <dbReference type="EC" id="3.1.3.99"/>
    </reaction>
</comment>
<dbReference type="Pfam" id="PF06437">
    <property type="entry name" value="ISN1"/>
    <property type="match status" value="1"/>
</dbReference>
<dbReference type="InterPro" id="IPR009453">
    <property type="entry name" value="ISN1"/>
</dbReference>
<protein>
    <recommendedName>
        <fullName evidence="5">IMP-specific 5'-nucleotidase 1</fullName>
        <ecNumber evidence="4">3.1.3.99</ecNumber>
    </recommendedName>
</protein>
<dbReference type="Proteomes" id="UP000013827">
    <property type="component" value="Unassembled WGS sequence"/>
</dbReference>
<dbReference type="GO" id="GO:0000287">
    <property type="term" value="F:magnesium ion binding"/>
    <property type="evidence" value="ECO:0007669"/>
    <property type="project" value="InterPro"/>
</dbReference>
<evidence type="ECO:0000256" key="5">
    <source>
        <dbReference type="ARBA" id="ARBA00015544"/>
    </source>
</evidence>
<evidence type="ECO:0000256" key="7">
    <source>
        <dbReference type="ARBA" id="ARBA00022741"/>
    </source>
</evidence>
<evidence type="ECO:0000313" key="14">
    <source>
        <dbReference type="EnsemblProtists" id="EOD33502"/>
    </source>
</evidence>
<reference evidence="14" key="2">
    <citation type="submission" date="2024-10" db="UniProtKB">
        <authorList>
            <consortium name="EnsemblProtists"/>
        </authorList>
    </citation>
    <scope>IDENTIFICATION</scope>
</reference>
<evidence type="ECO:0000256" key="6">
    <source>
        <dbReference type="ARBA" id="ARBA00022723"/>
    </source>
</evidence>
<dbReference type="PANTHER" id="PTHR28213:SF1">
    <property type="entry name" value="IMP-SPECIFIC 5'-NUCLEOTIDASE 1"/>
    <property type="match status" value="1"/>
</dbReference>
<name>A0A0D3KCL7_EMIH1</name>
<evidence type="ECO:0000313" key="15">
    <source>
        <dbReference type="Proteomes" id="UP000013827"/>
    </source>
</evidence>
<keyword evidence="10" id="KW-0460">Magnesium</keyword>
<keyword evidence="15" id="KW-1185">Reference proteome</keyword>
<dbReference type="eggNOG" id="ENOG502QR24">
    <property type="taxonomic scope" value="Eukaryota"/>
</dbReference>
<comment type="cofactor">
    <cofactor evidence="1">
        <name>Mg(2+)</name>
        <dbReference type="ChEBI" id="CHEBI:18420"/>
    </cofactor>
</comment>
<organism evidence="14 15">
    <name type="scientific">Emiliania huxleyi (strain CCMP1516)</name>
    <dbReference type="NCBI Taxonomy" id="280463"/>
    <lineage>
        <taxon>Eukaryota</taxon>
        <taxon>Haptista</taxon>
        <taxon>Haptophyta</taxon>
        <taxon>Prymnesiophyceae</taxon>
        <taxon>Isochrysidales</taxon>
        <taxon>Noelaerhabdaceae</taxon>
        <taxon>Emiliania</taxon>
    </lineage>
</organism>
<evidence type="ECO:0000256" key="9">
    <source>
        <dbReference type="ARBA" id="ARBA00022840"/>
    </source>
</evidence>
<dbReference type="GeneID" id="17278772"/>
<dbReference type="PANTHER" id="PTHR28213">
    <property type="entry name" value="IMP-SPECIFIC 5'-NUCLEOTIDASE 1"/>
    <property type="match status" value="1"/>
</dbReference>
<dbReference type="GO" id="GO:0008253">
    <property type="term" value="F:5'-nucleotidase activity"/>
    <property type="evidence" value="ECO:0007669"/>
    <property type="project" value="InterPro"/>
</dbReference>
<feature type="compositionally biased region" description="Basic and acidic residues" evidence="13">
    <location>
        <begin position="49"/>
        <end position="59"/>
    </location>
</feature>
<keyword evidence="6" id="KW-0479">Metal-binding</keyword>
<dbReference type="STRING" id="2903.R1DEZ6"/>
<dbReference type="PaxDb" id="2903-EOD33502"/>
<evidence type="ECO:0000256" key="4">
    <source>
        <dbReference type="ARBA" id="ARBA00012894"/>
    </source>
</evidence>
<evidence type="ECO:0000256" key="11">
    <source>
        <dbReference type="ARBA" id="ARBA00023080"/>
    </source>
</evidence>
<keyword evidence="9" id="KW-0067">ATP-binding</keyword>
<keyword evidence="11" id="KW-0546">Nucleotide metabolism</keyword>
<feature type="region of interest" description="Disordered" evidence="13">
    <location>
        <begin position="44"/>
        <end position="63"/>
    </location>
</feature>
<evidence type="ECO:0000256" key="10">
    <source>
        <dbReference type="ARBA" id="ARBA00022842"/>
    </source>
</evidence>
<keyword evidence="7" id="KW-0547">Nucleotide-binding</keyword>
<dbReference type="RefSeq" id="XP_005785931.1">
    <property type="nucleotide sequence ID" value="XM_005785874.1"/>
</dbReference>
<evidence type="ECO:0000256" key="2">
    <source>
        <dbReference type="ARBA" id="ARBA00005307"/>
    </source>
</evidence>
<dbReference type="KEGG" id="ehx:EMIHUDRAFT_455795"/>
<dbReference type="GO" id="GO:0005524">
    <property type="term" value="F:ATP binding"/>
    <property type="evidence" value="ECO:0007669"/>
    <property type="project" value="UniProtKB-KW"/>
</dbReference>
<accession>A0A0D3KCL7</accession>